<dbReference type="InterPro" id="IPR036102">
    <property type="entry name" value="OsmC/Ohrsf"/>
</dbReference>
<dbReference type="Proteomes" id="UP000396862">
    <property type="component" value="Unassembled WGS sequence"/>
</dbReference>
<reference evidence="1 4" key="2">
    <citation type="submission" date="2019-10" db="EMBL/GenBank/DDBJ databases">
        <title>Prolixibacter strains distinguished by the presence of nitrate reductase genes were adept at nitrate-dependent anaerobic corrosion of metallic iron and carbon steel.</title>
        <authorList>
            <person name="Iino T."/>
            <person name="Shono N."/>
            <person name="Ito K."/>
            <person name="Nakamura R."/>
            <person name="Sueoka K."/>
            <person name="Harayama S."/>
            <person name="Ohkuma M."/>
        </authorList>
    </citation>
    <scope>NUCLEOTIDE SEQUENCE [LARGE SCALE GENOMIC DNA]</scope>
    <source>
        <strain evidence="1 4">MIC1-1</strain>
    </source>
</reference>
<evidence type="ECO:0000313" key="2">
    <source>
        <dbReference type="EMBL" id="PSK82355.1"/>
    </source>
</evidence>
<proteinExistence type="predicted"/>
<gene>
    <name evidence="2" type="ORF">CLV93_10699</name>
    <name evidence="1" type="ORF">JCM18694_31460</name>
</gene>
<organism evidence="2 3">
    <name type="scientific">Prolixibacter denitrificans</name>
    <dbReference type="NCBI Taxonomy" id="1541063"/>
    <lineage>
        <taxon>Bacteria</taxon>
        <taxon>Pseudomonadati</taxon>
        <taxon>Bacteroidota</taxon>
        <taxon>Bacteroidia</taxon>
        <taxon>Marinilabiliales</taxon>
        <taxon>Prolixibacteraceae</taxon>
        <taxon>Prolixibacter</taxon>
    </lineage>
</organism>
<protein>
    <submittedName>
        <fullName evidence="1">Peroxiredoxin</fullName>
    </submittedName>
    <submittedName>
        <fullName evidence="2">Putative redox protein</fullName>
    </submittedName>
</protein>
<dbReference type="EMBL" id="BLAU01000001">
    <property type="protein sequence ID" value="GET22900.1"/>
    <property type="molecule type" value="Genomic_DNA"/>
</dbReference>
<sequence length="141" mass="15830">MKHEVGISWKEDMAFEAEVNGHKIMLDADEKVGGKDRGPRPKPFMLTALAGCTAMDVISILKKMRVTPDNFDVKVSGELGEEHPKVYTSMHITYQFWGEDLPMEKLEKAVNLSQDRYCGVSAIYRKALPITSSIEVNPESK</sequence>
<dbReference type="Proteomes" id="UP000240621">
    <property type="component" value="Unassembled WGS sequence"/>
</dbReference>
<evidence type="ECO:0000313" key="3">
    <source>
        <dbReference type="Proteomes" id="UP000240621"/>
    </source>
</evidence>
<evidence type="ECO:0000313" key="1">
    <source>
        <dbReference type="EMBL" id="GET22900.1"/>
    </source>
</evidence>
<dbReference type="RefSeq" id="WP_106542570.1">
    <property type="nucleotide sequence ID" value="NZ_BLAU01000001.1"/>
</dbReference>
<evidence type="ECO:0000313" key="4">
    <source>
        <dbReference type="Proteomes" id="UP000396862"/>
    </source>
</evidence>
<comment type="caution">
    <text evidence="2">The sequence shown here is derived from an EMBL/GenBank/DDBJ whole genome shotgun (WGS) entry which is preliminary data.</text>
</comment>
<name>A0A2P8CBN0_9BACT</name>
<dbReference type="PANTHER" id="PTHR34352">
    <property type="entry name" value="PROTEIN YHFA"/>
    <property type="match status" value="1"/>
</dbReference>
<keyword evidence="4" id="KW-1185">Reference proteome</keyword>
<dbReference type="SUPFAM" id="SSF82784">
    <property type="entry name" value="OsmC-like"/>
    <property type="match status" value="1"/>
</dbReference>
<dbReference type="EMBL" id="PYGC01000006">
    <property type="protein sequence ID" value="PSK82355.1"/>
    <property type="molecule type" value="Genomic_DNA"/>
</dbReference>
<dbReference type="InterPro" id="IPR015946">
    <property type="entry name" value="KH_dom-like_a/b"/>
</dbReference>
<dbReference type="InterPro" id="IPR003718">
    <property type="entry name" value="OsmC/Ohr_fam"/>
</dbReference>
<dbReference type="PANTHER" id="PTHR34352:SF1">
    <property type="entry name" value="PROTEIN YHFA"/>
    <property type="match status" value="1"/>
</dbReference>
<dbReference type="AlphaFoldDB" id="A0A2P8CBN0"/>
<dbReference type="Gene3D" id="3.30.300.20">
    <property type="match status" value="1"/>
</dbReference>
<accession>A0A2P8CBN0</accession>
<dbReference type="OrthoDB" id="9804010at2"/>
<dbReference type="Pfam" id="PF02566">
    <property type="entry name" value="OsmC"/>
    <property type="match status" value="1"/>
</dbReference>
<reference evidence="2 3" key="1">
    <citation type="submission" date="2018-03" db="EMBL/GenBank/DDBJ databases">
        <title>Genomic Encyclopedia of Archaeal and Bacterial Type Strains, Phase II (KMG-II): from individual species to whole genera.</title>
        <authorList>
            <person name="Goeker M."/>
        </authorList>
    </citation>
    <scope>NUCLEOTIDE SEQUENCE [LARGE SCALE GENOMIC DNA]</scope>
    <source>
        <strain evidence="2 3">DSM 27267</strain>
    </source>
</reference>